<keyword evidence="2" id="KW-1185">Reference proteome</keyword>
<gene>
    <name evidence="1" type="ORF">TeGR_g5070</name>
</gene>
<reference evidence="1 2" key="1">
    <citation type="journal article" date="2023" name="Commun. Biol.">
        <title>Genome analysis of Parmales, the sister group of diatoms, reveals the evolutionary specialization of diatoms from phago-mixotrophs to photoautotrophs.</title>
        <authorList>
            <person name="Ban H."/>
            <person name="Sato S."/>
            <person name="Yoshikawa S."/>
            <person name="Yamada K."/>
            <person name="Nakamura Y."/>
            <person name="Ichinomiya M."/>
            <person name="Sato N."/>
            <person name="Blanc-Mathieu R."/>
            <person name="Endo H."/>
            <person name="Kuwata A."/>
            <person name="Ogata H."/>
        </authorList>
    </citation>
    <scope>NUCLEOTIDE SEQUENCE [LARGE SCALE GENOMIC DNA]</scope>
</reference>
<feature type="non-terminal residue" evidence="1">
    <location>
        <position position="169"/>
    </location>
</feature>
<organism evidence="1 2">
    <name type="scientific">Tetraparma gracilis</name>
    <dbReference type="NCBI Taxonomy" id="2962635"/>
    <lineage>
        <taxon>Eukaryota</taxon>
        <taxon>Sar</taxon>
        <taxon>Stramenopiles</taxon>
        <taxon>Ochrophyta</taxon>
        <taxon>Bolidophyceae</taxon>
        <taxon>Parmales</taxon>
        <taxon>Triparmaceae</taxon>
        <taxon>Tetraparma</taxon>
    </lineage>
</organism>
<name>A0ABQ6N954_9STRA</name>
<dbReference type="Proteomes" id="UP001165060">
    <property type="component" value="Unassembled WGS sequence"/>
</dbReference>
<feature type="non-terminal residue" evidence="1">
    <location>
        <position position="1"/>
    </location>
</feature>
<proteinExistence type="predicted"/>
<evidence type="ECO:0000313" key="1">
    <source>
        <dbReference type="EMBL" id="GMI50051.1"/>
    </source>
</evidence>
<sequence>VIIVRGNDVEEPGDDVSDLTYKACHGEQMLRMGVINKGLLQRFVEEAEWRSDGNADLHAAVDRAQVLLTAQRALKAEKYPSIASEDVVVVLASSEDGAADASQYTELKAQLDPPAHWFLHALEGSDLDVSASTFGAAASRASQVAGADMGFEPARYYTLPALATNTESF</sequence>
<dbReference type="EMBL" id="BRYB01006884">
    <property type="protein sequence ID" value="GMI50051.1"/>
    <property type="molecule type" value="Genomic_DNA"/>
</dbReference>
<protein>
    <submittedName>
        <fullName evidence="1">Uncharacterized protein</fullName>
    </submittedName>
</protein>
<accession>A0ABQ6N954</accession>
<evidence type="ECO:0000313" key="2">
    <source>
        <dbReference type="Proteomes" id="UP001165060"/>
    </source>
</evidence>
<comment type="caution">
    <text evidence="1">The sequence shown here is derived from an EMBL/GenBank/DDBJ whole genome shotgun (WGS) entry which is preliminary data.</text>
</comment>